<accession>A0A382FSL3</accession>
<dbReference type="GO" id="GO:0050661">
    <property type="term" value="F:NADP binding"/>
    <property type="evidence" value="ECO:0007669"/>
    <property type="project" value="TreeGrafter"/>
</dbReference>
<feature type="non-terminal residue" evidence="2">
    <location>
        <position position="133"/>
    </location>
</feature>
<evidence type="ECO:0000313" key="2">
    <source>
        <dbReference type="EMBL" id="SVB65659.1"/>
    </source>
</evidence>
<dbReference type="EMBL" id="UINC01051468">
    <property type="protein sequence ID" value="SVB65659.1"/>
    <property type="molecule type" value="Genomic_DNA"/>
</dbReference>
<sequence>MNQGSPPISGKTRFYGMFGDPVEHLRAPTALNELMNSRGVDAVMLPLHVAPEHLTEAIAGIRLIRNFSGFMVSIPHKSAAAELCDEILPNARACGVVNAVRIDQDGRLIGESFDGVGMVRSIEMQRVLNSDTR</sequence>
<evidence type="ECO:0000259" key="1">
    <source>
        <dbReference type="Pfam" id="PF08501"/>
    </source>
</evidence>
<dbReference type="Gene3D" id="3.40.50.10860">
    <property type="entry name" value="Leucine Dehydrogenase, chain A, domain 1"/>
    <property type="match status" value="1"/>
</dbReference>
<dbReference type="GO" id="GO:0009423">
    <property type="term" value="P:chorismate biosynthetic process"/>
    <property type="evidence" value="ECO:0007669"/>
    <property type="project" value="TreeGrafter"/>
</dbReference>
<dbReference type="GO" id="GO:0004764">
    <property type="term" value="F:shikimate 3-dehydrogenase (NADP+) activity"/>
    <property type="evidence" value="ECO:0007669"/>
    <property type="project" value="InterPro"/>
</dbReference>
<dbReference type="InterPro" id="IPR046346">
    <property type="entry name" value="Aminoacid_DH-like_N_sf"/>
</dbReference>
<organism evidence="2">
    <name type="scientific">marine metagenome</name>
    <dbReference type="NCBI Taxonomy" id="408172"/>
    <lineage>
        <taxon>unclassified sequences</taxon>
        <taxon>metagenomes</taxon>
        <taxon>ecological metagenomes</taxon>
    </lineage>
</organism>
<gene>
    <name evidence="2" type="ORF">METZ01_LOCUS218513</name>
</gene>
<dbReference type="Gene3D" id="3.40.50.720">
    <property type="entry name" value="NAD(P)-binding Rossmann-like Domain"/>
    <property type="match status" value="1"/>
</dbReference>
<dbReference type="InterPro" id="IPR013708">
    <property type="entry name" value="Shikimate_DH-bd_N"/>
</dbReference>
<dbReference type="PANTHER" id="PTHR21089:SF1">
    <property type="entry name" value="BIFUNCTIONAL 3-DEHYDROQUINATE DEHYDRATASE_SHIKIMATE DEHYDROGENASE, CHLOROPLASTIC"/>
    <property type="match status" value="1"/>
</dbReference>
<protein>
    <recommendedName>
        <fullName evidence="1">Shikimate dehydrogenase substrate binding N-terminal domain-containing protein</fullName>
    </recommendedName>
</protein>
<reference evidence="2" key="1">
    <citation type="submission" date="2018-05" db="EMBL/GenBank/DDBJ databases">
        <authorList>
            <person name="Lanie J.A."/>
            <person name="Ng W.-L."/>
            <person name="Kazmierczak K.M."/>
            <person name="Andrzejewski T.M."/>
            <person name="Davidsen T.M."/>
            <person name="Wayne K.J."/>
            <person name="Tettelin H."/>
            <person name="Glass J.I."/>
            <person name="Rusch D."/>
            <person name="Podicherti R."/>
            <person name="Tsui H.-C.T."/>
            <person name="Winkler M.E."/>
        </authorList>
    </citation>
    <scope>NUCLEOTIDE SEQUENCE</scope>
</reference>
<feature type="domain" description="Shikimate dehydrogenase substrate binding N-terminal" evidence="1">
    <location>
        <begin position="18"/>
        <end position="100"/>
    </location>
</feature>
<dbReference type="InterPro" id="IPR022893">
    <property type="entry name" value="Shikimate_DH_fam"/>
</dbReference>
<dbReference type="Pfam" id="PF08501">
    <property type="entry name" value="Shikimate_dh_N"/>
    <property type="match status" value="1"/>
</dbReference>
<name>A0A382FSL3_9ZZZZ</name>
<dbReference type="GO" id="GO:0019632">
    <property type="term" value="P:shikimate metabolic process"/>
    <property type="evidence" value="ECO:0007669"/>
    <property type="project" value="TreeGrafter"/>
</dbReference>
<dbReference type="SUPFAM" id="SSF53223">
    <property type="entry name" value="Aminoacid dehydrogenase-like, N-terminal domain"/>
    <property type="match status" value="1"/>
</dbReference>
<proteinExistence type="predicted"/>
<dbReference type="AlphaFoldDB" id="A0A382FSL3"/>
<dbReference type="GO" id="GO:0005829">
    <property type="term" value="C:cytosol"/>
    <property type="evidence" value="ECO:0007669"/>
    <property type="project" value="TreeGrafter"/>
</dbReference>
<dbReference type="PANTHER" id="PTHR21089">
    <property type="entry name" value="SHIKIMATE DEHYDROGENASE"/>
    <property type="match status" value="1"/>
</dbReference>